<dbReference type="SUPFAM" id="SSF56112">
    <property type="entry name" value="Protein kinase-like (PK-like)"/>
    <property type="match status" value="1"/>
</dbReference>
<proteinExistence type="predicted"/>
<feature type="domain" description="Aminoglycoside phosphotransferase" evidence="1">
    <location>
        <begin position="60"/>
        <end position="275"/>
    </location>
</feature>
<dbReference type="InterPro" id="IPR011009">
    <property type="entry name" value="Kinase-like_dom_sf"/>
</dbReference>
<evidence type="ECO:0000259" key="1">
    <source>
        <dbReference type="Pfam" id="PF01636"/>
    </source>
</evidence>
<evidence type="ECO:0000313" key="2">
    <source>
        <dbReference type="EMBL" id="MCE7006923.1"/>
    </source>
</evidence>
<keyword evidence="3" id="KW-1185">Reference proteome</keyword>
<dbReference type="InterPro" id="IPR002575">
    <property type="entry name" value="Aminoglycoside_PTrfase"/>
</dbReference>
<dbReference type="EMBL" id="JAJVCN010000002">
    <property type="protein sequence ID" value="MCE7006923.1"/>
    <property type="molecule type" value="Genomic_DNA"/>
</dbReference>
<dbReference type="Proteomes" id="UP001521150">
    <property type="component" value="Unassembled WGS sequence"/>
</dbReference>
<gene>
    <name evidence="2" type="ORF">LWC34_29450</name>
</gene>
<protein>
    <submittedName>
        <fullName evidence="2">Aminoglycoside phosphotransferase family protein</fullName>
    </submittedName>
</protein>
<evidence type="ECO:0000313" key="3">
    <source>
        <dbReference type="Proteomes" id="UP001521150"/>
    </source>
</evidence>
<dbReference type="Pfam" id="PF01636">
    <property type="entry name" value="APH"/>
    <property type="match status" value="1"/>
</dbReference>
<dbReference type="RefSeq" id="WP_233728338.1">
    <property type="nucleotide sequence ID" value="NZ_JAJVCN010000002.1"/>
</dbReference>
<organism evidence="2 3">
    <name type="scientific">Kibdelosporangium philippinense</name>
    <dbReference type="NCBI Taxonomy" id="211113"/>
    <lineage>
        <taxon>Bacteria</taxon>
        <taxon>Bacillati</taxon>
        <taxon>Actinomycetota</taxon>
        <taxon>Actinomycetes</taxon>
        <taxon>Pseudonocardiales</taxon>
        <taxon>Pseudonocardiaceae</taxon>
        <taxon>Kibdelosporangium</taxon>
    </lineage>
</organism>
<reference evidence="2 3" key="1">
    <citation type="submission" date="2021-12" db="EMBL/GenBank/DDBJ databases">
        <title>Genome sequence of Kibdelosporangium philippinense ATCC 49844.</title>
        <authorList>
            <person name="Fedorov E.A."/>
            <person name="Omeragic M."/>
            <person name="Shalygina K.F."/>
            <person name="Maclea K.S."/>
        </authorList>
    </citation>
    <scope>NUCLEOTIDE SEQUENCE [LARGE SCALE GENOMIC DNA]</scope>
    <source>
        <strain evidence="2 3">ATCC 49844</strain>
    </source>
</reference>
<accession>A0ABS8ZGG3</accession>
<comment type="caution">
    <text evidence="2">The sequence shown here is derived from an EMBL/GenBank/DDBJ whole genome shotgun (WGS) entry which is preliminary data.</text>
</comment>
<name>A0ABS8ZGG3_9PSEU</name>
<sequence length="318" mass="35929">MSSMFAPIGLVHELRHFHGASPDLLDSDLDGFQLKRLPWGSRNRCYAWRVPHLPDWDPHATVCLKLYTSDPSRAWCEAVALQHLAQQQVADVPRFLWHDLEPTLPAATMTWLDGNPISATPMAPPHVLDAIVATVRGIHALPLGPFDNRPRGDAPLDVLHDLTVEWPKALSAHDDSLSCALLPLATRWIDLDDAATLREPATRVLSPGDPSLDHWLWNVQTNTVHLVDWSATGHSDVCCDAADLIEHPTARVFTDDDWISLLPDLGVHDTEGRRRFLAAQRTSALRWLRELWDQRQVFPNKLADQHDRVRALMRQPWL</sequence>